<comment type="caution">
    <text evidence="2">The sequence shown here is derived from an EMBL/GenBank/DDBJ whole genome shotgun (WGS) entry which is preliminary data.</text>
</comment>
<organism evidence="2 3">
    <name type="scientific">Chamaesiphon polymorphus CCALA 037</name>
    <dbReference type="NCBI Taxonomy" id="2107692"/>
    <lineage>
        <taxon>Bacteria</taxon>
        <taxon>Bacillati</taxon>
        <taxon>Cyanobacteriota</taxon>
        <taxon>Cyanophyceae</taxon>
        <taxon>Gomontiellales</taxon>
        <taxon>Chamaesiphonaceae</taxon>
        <taxon>Chamaesiphon</taxon>
    </lineage>
</organism>
<keyword evidence="1" id="KW-0472">Membrane</keyword>
<dbReference type="Proteomes" id="UP000238937">
    <property type="component" value="Unassembled WGS sequence"/>
</dbReference>
<sequence>MNKDKNSNEGFTLLELIVGLSIMFIVGGLATNAFIEASRSFNTDKKNIDSSQNLSAVLELIGNDIKQSGEQMNDRLFPVVKIEKVPVGDPDNMPGSSKITIRRALSSPLTLCQEITSAFTGTEIIVTNDSESEANCKLGTPSTTTLPSATIVRPTRLKEARDKRCQLDDINGDYSSPSTTDFCLATKATPDLEQVSAAISDEAGNMRTFKYVDDGAISGTSYKIDITGLSADANTYAVGRPIYLIEERVYALRKDGSLNLQIDGKSGGDTLIKRMDKFNVSARVYGDKDTKQPDIINAATPPVKPNLLPVSRRCDAAIPYYICEFNTTSVDDWKTIQGIKVELEAKYDGTGKGAIASAADTERLKAAAEFFPRNVLSK</sequence>
<evidence type="ECO:0000313" key="3">
    <source>
        <dbReference type="Proteomes" id="UP000238937"/>
    </source>
</evidence>
<dbReference type="AlphaFoldDB" id="A0A2T1GER1"/>
<gene>
    <name evidence="2" type="ORF">C7B77_13050</name>
</gene>
<dbReference type="Pfam" id="PF07963">
    <property type="entry name" value="N_methyl"/>
    <property type="match status" value="1"/>
</dbReference>
<dbReference type="EMBL" id="PVWO01000147">
    <property type="protein sequence ID" value="PSB56065.1"/>
    <property type="molecule type" value="Genomic_DNA"/>
</dbReference>
<dbReference type="PROSITE" id="PS00409">
    <property type="entry name" value="PROKAR_NTER_METHYL"/>
    <property type="match status" value="1"/>
</dbReference>
<keyword evidence="1" id="KW-0812">Transmembrane</keyword>
<feature type="transmembrane region" description="Helical" evidence="1">
    <location>
        <begin position="12"/>
        <end position="35"/>
    </location>
</feature>
<evidence type="ECO:0000313" key="2">
    <source>
        <dbReference type="EMBL" id="PSB56065.1"/>
    </source>
</evidence>
<keyword evidence="3" id="KW-1185">Reference proteome</keyword>
<name>A0A2T1GER1_9CYAN</name>
<reference evidence="2 3" key="1">
    <citation type="submission" date="2018-03" db="EMBL/GenBank/DDBJ databases">
        <title>The ancient ancestry and fast evolution of plastids.</title>
        <authorList>
            <person name="Moore K.R."/>
            <person name="Magnabosco C."/>
            <person name="Momper L."/>
            <person name="Gold D.A."/>
            <person name="Bosak T."/>
            <person name="Fournier G.P."/>
        </authorList>
    </citation>
    <scope>NUCLEOTIDE SEQUENCE [LARGE SCALE GENOMIC DNA]</scope>
    <source>
        <strain evidence="2 3">CCALA 037</strain>
    </source>
</reference>
<dbReference type="InterPro" id="IPR012902">
    <property type="entry name" value="N_methyl_site"/>
</dbReference>
<protein>
    <recommendedName>
        <fullName evidence="4">Prepilin-type cleavage/methylation domain-containing protein</fullName>
    </recommendedName>
</protein>
<evidence type="ECO:0000256" key="1">
    <source>
        <dbReference type="SAM" id="Phobius"/>
    </source>
</evidence>
<accession>A0A2T1GER1</accession>
<proteinExistence type="predicted"/>
<keyword evidence="1" id="KW-1133">Transmembrane helix</keyword>
<evidence type="ECO:0008006" key="4">
    <source>
        <dbReference type="Google" id="ProtNLM"/>
    </source>
</evidence>